<accession>A0A2S7WGE3</accession>
<evidence type="ECO:0000313" key="2">
    <source>
        <dbReference type="Proteomes" id="UP000239068"/>
    </source>
</evidence>
<proteinExistence type="predicted"/>
<name>A0A2S7WGE3_9FLAO</name>
<keyword evidence="2" id="KW-1185">Reference proteome</keyword>
<organism evidence="1 2">
    <name type="scientific">Polaribacter glomeratus</name>
    <dbReference type="NCBI Taxonomy" id="102"/>
    <lineage>
        <taxon>Bacteria</taxon>
        <taxon>Pseudomonadati</taxon>
        <taxon>Bacteroidota</taxon>
        <taxon>Flavobacteriia</taxon>
        <taxon>Flavobacteriales</taxon>
        <taxon>Flavobacteriaceae</taxon>
    </lineage>
</organism>
<evidence type="ECO:0000313" key="1">
    <source>
        <dbReference type="EMBL" id="PQJ76685.1"/>
    </source>
</evidence>
<dbReference type="AlphaFoldDB" id="A0A2S7WGE3"/>
<reference evidence="1 2" key="1">
    <citation type="submission" date="2016-12" db="EMBL/GenBank/DDBJ databases">
        <title>Trade-off between light-utilization and light-protection in marine flavobacteria.</title>
        <authorList>
            <person name="Kumagai Y."/>
            <person name="Yoshizawa S."/>
            <person name="Kogure K."/>
            <person name="Iwasaki W."/>
        </authorList>
    </citation>
    <scope>NUCLEOTIDE SEQUENCE [LARGE SCALE GENOMIC DNA]</scope>
    <source>
        <strain evidence="1 2">ATCC 43844</strain>
    </source>
</reference>
<gene>
    <name evidence="1" type="ORF">BTO16_12430</name>
</gene>
<comment type="caution">
    <text evidence="1">The sequence shown here is derived from an EMBL/GenBank/DDBJ whole genome shotgun (WGS) entry which is preliminary data.</text>
</comment>
<dbReference type="EMBL" id="MSCM01000002">
    <property type="protein sequence ID" value="PQJ76685.1"/>
    <property type="molecule type" value="Genomic_DNA"/>
</dbReference>
<dbReference type="Proteomes" id="UP000239068">
    <property type="component" value="Unassembled WGS sequence"/>
</dbReference>
<protein>
    <submittedName>
        <fullName evidence="1">Uncharacterized protein</fullName>
    </submittedName>
</protein>
<sequence length="81" mass="9499">MILSLQLQAQITNGTYTEEIDERIKNLNKRTITSNILINRVFSFAKINEFNQGVQIDTSSYTHFTQAWDELYRAFYTKNTS</sequence>